<name>A0A378U4D3_MYROD</name>
<dbReference type="EMBL" id="UGQL01000002">
    <property type="protein sequence ID" value="STZ70108.1"/>
    <property type="molecule type" value="Genomic_DNA"/>
</dbReference>
<dbReference type="PANTHER" id="PTHR11078:SF3">
    <property type="entry name" value="ANTITERMINATION NUSB DOMAIN-CONTAINING PROTEIN"/>
    <property type="match status" value="1"/>
</dbReference>
<dbReference type="InterPro" id="IPR011605">
    <property type="entry name" value="NusB_fam"/>
</dbReference>
<evidence type="ECO:0000313" key="8">
    <source>
        <dbReference type="Proteomes" id="UP000255024"/>
    </source>
</evidence>
<dbReference type="Proteomes" id="UP000255024">
    <property type="component" value="Unassembled WGS sequence"/>
</dbReference>
<dbReference type="GO" id="GO:0006353">
    <property type="term" value="P:DNA-templated transcription termination"/>
    <property type="evidence" value="ECO:0007669"/>
    <property type="project" value="InterPro"/>
</dbReference>
<proteinExistence type="inferred from homology"/>
<dbReference type="Gene3D" id="1.10.940.10">
    <property type="entry name" value="NusB-like"/>
    <property type="match status" value="1"/>
</dbReference>
<keyword evidence="5" id="KW-0804">Transcription</keyword>
<dbReference type="GO" id="GO:0031564">
    <property type="term" value="P:transcription antitermination"/>
    <property type="evidence" value="ECO:0007669"/>
    <property type="project" value="UniProtKB-KW"/>
</dbReference>
<keyword evidence="8" id="KW-1185">Reference proteome</keyword>
<dbReference type="NCBIfam" id="TIGR01951">
    <property type="entry name" value="nusB"/>
    <property type="match status" value="1"/>
</dbReference>
<evidence type="ECO:0000259" key="6">
    <source>
        <dbReference type="Pfam" id="PF01029"/>
    </source>
</evidence>
<dbReference type="Pfam" id="PF01029">
    <property type="entry name" value="NusB"/>
    <property type="match status" value="1"/>
</dbReference>
<accession>A0A378U4D3</accession>
<keyword evidence="2" id="KW-0889">Transcription antitermination</keyword>
<dbReference type="GO" id="GO:0003723">
    <property type="term" value="F:RNA binding"/>
    <property type="evidence" value="ECO:0007669"/>
    <property type="project" value="UniProtKB-KW"/>
</dbReference>
<keyword evidence="3" id="KW-0694">RNA-binding</keyword>
<sequence length="313" mass="36835">MLNRRHIRIKVMQTLYALHQSNSDQLQTGEKFLNHSMDSIQELYLLMLTLLIEIRKKEEEYIEISQKKHLATYEERNPNKKFIENQVLELLSNSASISNKVEERSMVYWQRKDHYVQSMLEEVKASQLYKDYMKSTTRSFQEDQDFIVDLYTEIIAPNDKIYDFLEDTKLTWADDFPVVNTLIQKQLRQLKNKEQAFFVPKVFKDSEDKDFAMDLFRRTFLNGAELAKEYDGKTPNWDIERIAAIDIVVLKMAICEMLRFSSIPVKVTINEYLEVVKEYSTPKSSIFINGILDAISKELETQGRLNKIGKGLL</sequence>
<evidence type="ECO:0000313" key="7">
    <source>
        <dbReference type="EMBL" id="STZ70108.1"/>
    </source>
</evidence>
<evidence type="ECO:0000256" key="3">
    <source>
        <dbReference type="ARBA" id="ARBA00022884"/>
    </source>
</evidence>
<evidence type="ECO:0000256" key="5">
    <source>
        <dbReference type="ARBA" id="ARBA00023163"/>
    </source>
</evidence>
<dbReference type="GO" id="GO:0005829">
    <property type="term" value="C:cytosol"/>
    <property type="evidence" value="ECO:0007669"/>
    <property type="project" value="TreeGrafter"/>
</dbReference>
<evidence type="ECO:0000256" key="2">
    <source>
        <dbReference type="ARBA" id="ARBA00022814"/>
    </source>
</evidence>
<evidence type="ECO:0000256" key="1">
    <source>
        <dbReference type="ARBA" id="ARBA00005952"/>
    </source>
</evidence>
<dbReference type="InterPro" id="IPR035926">
    <property type="entry name" value="NusB-like_sf"/>
</dbReference>
<dbReference type="InterPro" id="IPR006027">
    <property type="entry name" value="NusB_RsmB_TIM44"/>
</dbReference>
<keyword evidence="4" id="KW-0805">Transcription regulation</keyword>
<dbReference type="PANTHER" id="PTHR11078">
    <property type="entry name" value="N UTILIZATION SUBSTANCE PROTEIN B-RELATED"/>
    <property type="match status" value="1"/>
</dbReference>
<reference evidence="7 8" key="1">
    <citation type="submission" date="2018-06" db="EMBL/GenBank/DDBJ databases">
        <authorList>
            <consortium name="Pathogen Informatics"/>
            <person name="Doyle S."/>
        </authorList>
    </citation>
    <scope>NUCLEOTIDE SEQUENCE [LARGE SCALE GENOMIC DNA]</scope>
    <source>
        <strain evidence="7 8">NCTC11179</strain>
    </source>
</reference>
<dbReference type="AlphaFoldDB" id="A0A378U4D3"/>
<dbReference type="RefSeq" id="WP_115092670.1">
    <property type="nucleotide sequence ID" value="NZ_CP068107.1"/>
</dbReference>
<protein>
    <submittedName>
        <fullName evidence="7">N utilization substance protein B homolog</fullName>
    </submittedName>
</protein>
<gene>
    <name evidence="7" type="primary">nusB</name>
    <name evidence="7" type="ORF">NCTC11179_03638</name>
</gene>
<feature type="domain" description="NusB/RsmB/TIM44" evidence="6">
    <location>
        <begin position="179"/>
        <end position="297"/>
    </location>
</feature>
<evidence type="ECO:0000256" key="4">
    <source>
        <dbReference type="ARBA" id="ARBA00023015"/>
    </source>
</evidence>
<comment type="similarity">
    <text evidence="1">Belongs to the NusB family.</text>
</comment>
<organism evidence="7 8">
    <name type="scientific">Myroides odoratus</name>
    <name type="common">Flavobacterium odoratum</name>
    <dbReference type="NCBI Taxonomy" id="256"/>
    <lineage>
        <taxon>Bacteria</taxon>
        <taxon>Pseudomonadati</taxon>
        <taxon>Bacteroidota</taxon>
        <taxon>Flavobacteriia</taxon>
        <taxon>Flavobacteriales</taxon>
        <taxon>Flavobacteriaceae</taxon>
        <taxon>Myroides</taxon>
    </lineage>
</organism>
<dbReference type="SUPFAM" id="SSF48013">
    <property type="entry name" value="NusB-like"/>
    <property type="match status" value="1"/>
</dbReference>